<protein>
    <submittedName>
        <fullName evidence="1">Uncharacterized protein</fullName>
    </submittedName>
</protein>
<comment type="caution">
    <text evidence="1">The sequence shown here is derived from an EMBL/GenBank/DDBJ whole genome shotgun (WGS) entry which is preliminary data.</text>
</comment>
<name>A0AAD3XQS2_NEPGR</name>
<keyword evidence="2" id="KW-1185">Reference proteome</keyword>
<evidence type="ECO:0000313" key="1">
    <source>
        <dbReference type="EMBL" id="GMH12885.1"/>
    </source>
</evidence>
<organism evidence="1 2">
    <name type="scientific">Nepenthes gracilis</name>
    <name type="common">Slender pitcher plant</name>
    <dbReference type="NCBI Taxonomy" id="150966"/>
    <lineage>
        <taxon>Eukaryota</taxon>
        <taxon>Viridiplantae</taxon>
        <taxon>Streptophyta</taxon>
        <taxon>Embryophyta</taxon>
        <taxon>Tracheophyta</taxon>
        <taxon>Spermatophyta</taxon>
        <taxon>Magnoliopsida</taxon>
        <taxon>eudicotyledons</taxon>
        <taxon>Gunneridae</taxon>
        <taxon>Pentapetalae</taxon>
        <taxon>Caryophyllales</taxon>
        <taxon>Nepenthaceae</taxon>
        <taxon>Nepenthes</taxon>
    </lineage>
</organism>
<gene>
    <name evidence="1" type="ORF">Nepgr_014726</name>
</gene>
<reference evidence="1" key="1">
    <citation type="submission" date="2023-05" db="EMBL/GenBank/DDBJ databases">
        <title>Nepenthes gracilis genome sequencing.</title>
        <authorList>
            <person name="Fukushima K."/>
        </authorList>
    </citation>
    <scope>NUCLEOTIDE SEQUENCE</scope>
    <source>
        <strain evidence="1">SING2019-196</strain>
    </source>
</reference>
<sequence>MGGSAATGLFQLFVGVGQLCCFGRQLGRFWLALYLLLFLGPEFTFYPVIAEHDMCSGWSLTGFRLNAVVDWPSQIECCWDLVAALRLADDLAFDFAVLGTSWPILLGVHGPELDRQCSLAVAEYPAAGCLLTAVTQRSSAVHLLNFGTCCSCFRGSKAALVAGVAPTGPITIADNAVYKLQCPTGLLKLGSINWRCLDDSRWTLAEVGLSVDVALINEGVWRLISPSLGELVDVPSGGRLYAANIAADFCS</sequence>
<dbReference type="Proteomes" id="UP001279734">
    <property type="component" value="Unassembled WGS sequence"/>
</dbReference>
<evidence type="ECO:0000313" key="2">
    <source>
        <dbReference type="Proteomes" id="UP001279734"/>
    </source>
</evidence>
<accession>A0AAD3XQS2</accession>
<dbReference type="AlphaFoldDB" id="A0AAD3XQS2"/>
<proteinExistence type="predicted"/>
<dbReference type="EMBL" id="BSYO01000012">
    <property type="protein sequence ID" value="GMH12885.1"/>
    <property type="molecule type" value="Genomic_DNA"/>
</dbReference>